<dbReference type="PANTHER" id="PTHR35525:SF3">
    <property type="entry name" value="BLL6575 PROTEIN"/>
    <property type="match status" value="1"/>
</dbReference>
<reference evidence="3" key="1">
    <citation type="journal article" date="2019" name="Int. J. Syst. Evol. Microbiol.">
        <title>The Global Catalogue of Microorganisms (GCM) 10K type strain sequencing project: providing services to taxonomists for standard genome sequencing and annotation.</title>
        <authorList>
            <consortium name="The Broad Institute Genomics Platform"/>
            <consortium name="The Broad Institute Genome Sequencing Center for Infectious Disease"/>
            <person name="Wu L."/>
            <person name="Ma J."/>
        </authorList>
    </citation>
    <scope>NUCLEOTIDE SEQUENCE [LARGE SCALE GENOMIC DNA]</scope>
    <source>
        <strain evidence="3">JCM 14545</strain>
    </source>
</reference>
<dbReference type="SUPFAM" id="SSF160904">
    <property type="entry name" value="Jann2411-like"/>
    <property type="match status" value="1"/>
</dbReference>
<comment type="caution">
    <text evidence="2">The sequence shown here is derived from an EMBL/GenBank/DDBJ whole genome shotgun (WGS) entry which is preliminary data.</text>
</comment>
<sequence>MDVTSHLRTALDAAIALANGFGAAWTRGRARVSGDREHDRETASSALLLATWRVPSIEDRALDGVAEVGAALYRALGELAGGDEDAAAATVNGLLRRADAAPTLTRHGDEPWHLHFAAPGADPVLAWLADLVTAVAMLLGSTEVTRLRGCAAQRCDRFFLDATRGRTQRFCSTACQNRTKVAAFRARSRADER</sequence>
<name>A0ABP5C0B2_9PSEU</name>
<evidence type="ECO:0000259" key="1">
    <source>
        <dbReference type="Pfam" id="PF11706"/>
    </source>
</evidence>
<dbReference type="Proteomes" id="UP001501116">
    <property type="component" value="Unassembled WGS sequence"/>
</dbReference>
<dbReference type="InterPro" id="IPR010852">
    <property type="entry name" value="ABATE"/>
</dbReference>
<protein>
    <recommendedName>
        <fullName evidence="1">Zinc finger CGNR domain-containing protein</fullName>
    </recommendedName>
</protein>
<dbReference type="Pfam" id="PF07336">
    <property type="entry name" value="ABATE"/>
    <property type="match status" value="1"/>
</dbReference>
<evidence type="ECO:0000313" key="3">
    <source>
        <dbReference type="Proteomes" id="UP001501116"/>
    </source>
</evidence>
<dbReference type="Pfam" id="PF11706">
    <property type="entry name" value="zf-CGNR"/>
    <property type="match status" value="1"/>
</dbReference>
<evidence type="ECO:0000313" key="2">
    <source>
        <dbReference type="EMBL" id="GAA1953805.1"/>
    </source>
</evidence>
<dbReference type="InterPro" id="IPR021005">
    <property type="entry name" value="Znf_CGNR"/>
</dbReference>
<feature type="domain" description="Zinc finger CGNR" evidence="1">
    <location>
        <begin position="146"/>
        <end position="187"/>
    </location>
</feature>
<organism evidence="2 3">
    <name type="scientific">Amycolatopsis minnesotensis</name>
    <dbReference type="NCBI Taxonomy" id="337894"/>
    <lineage>
        <taxon>Bacteria</taxon>
        <taxon>Bacillati</taxon>
        <taxon>Actinomycetota</taxon>
        <taxon>Actinomycetes</taxon>
        <taxon>Pseudonocardiales</taxon>
        <taxon>Pseudonocardiaceae</taxon>
        <taxon>Amycolatopsis</taxon>
    </lineage>
</organism>
<dbReference type="InterPro" id="IPR023286">
    <property type="entry name" value="ABATE_dom_sf"/>
</dbReference>
<keyword evidence="3" id="KW-1185">Reference proteome</keyword>
<gene>
    <name evidence="2" type="ORF">GCM10009754_23880</name>
</gene>
<dbReference type="PANTHER" id="PTHR35525">
    <property type="entry name" value="BLL6575 PROTEIN"/>
    <property type="match status" value="1"/>
</dbReference>
<dbReference type="EMBL" id="BAAANN010000008">
    <property type="protein sequence ID" value="GAA1953805.1"/>
    <property type="molecule type" value="Genomic_DNA"/>
</dbReference>
<proteinExistence type="predicted"/>
<dbReference type="Gene3D" id="1.10.3300.10">
    <property type="entry name" value="Jann2411-like domain"/>
    <property type="match status" value="1"/>
</dbReference>
<dbReference type="RefSeq" id="WP_344416770.1">
    <property type="nucleotide sequence ID" value="NZ_BAAANN010000008.1"/>
</dbReference>
<accession>A0ABP5C0B2</accession>